<dbReference type="HOGENOM" id="CLU_013109_0_0_9"/>
<dbReference type="EMBL" id="FP929052">
    <property type="protein sequence ID" value="CBL17197.1"/>
    <property type="molecule type" value="Genomic_DNA"/>
</dbReference>
<dbReference type="Proteomes" id="UP000007054">
    <property type="component" value="Chromosome"/>
</dbReference>
<protein>
    <submittedName>
        <fullName evidence="2">DNA or RNA helicases of superfamily II</fullName>
    </submittedName>
</protein>
<dbReference type="GO" id="GO:0003677">
    <property type="term" value="F:DNA binding"/>
    <property type="evidence" value="ECO:0007669"/>
    <property type="project" value="InterPro"/>
</dbReference>
<keyword evidence="2" id="KW-0378">Hydrolase</keyword>
<evidence type="ECO:0000259" key="1">
    <source>
        <dbReference type="Pfam" id="PF04851"/>
    </source>
</evidence>
<evidence type="ECO:0000313" key="3">
    <source>
        <dbReference type="Proteomes" id="UP000007054"/>
    </source>
</evidence>
<accession>D4LC52</accession>
<dbReference type="REBASE" id="32041">
    <property type="entry name" value="Rsp18ORF10370P"/>
</dbReference>
<dbReference type="PATRIC" id="fig|213810.4.peg.937"/>
<dbReference type="GO" id="GO:0005829">
    <property type="term" value="C:cytosol"/>
    <property type="evidence" value="ECO:0007669"/>
    <property type="project" value="TreeGrafter"/>
</dbReference>
<keyword evidence="2" id="KW-0067">ATP-binding</keyword>
<dbReference type="RefSeq" id="WP_015558104.1">
    <property type="nucleotide sequence ID" value="NC_021039.1"/>
</dbReference>
<dbReference type="InterPro" id="IPR027417">
    <property type="entry name" value="P-loop_NTPase"/>
</dbReference>
<dbReference type="GeneID" id="83155790"/>
<dbReference type="Pfam" id="PF04851">
    <property type="entry name" value="ResIII"/>
    <property type="match status" value="1"/>
</dbReference>
<organism evidence="2 3">
    <name type="scientific">Ruminococcus champanellensis (strain DSM 18848 / JCM 17042 / KCTC 15320 / 18P13)</name>
    <dbReference type="NCBI Taxonomy" id="213810"/>
    <lineage>
        <taxon>Bacteria</taxon>
        <taxon>Bacillati</taxon>
        <taxon>Bacillota</taxon>
        <taxon>Clostridia</taxon>
        <taxon>Eubacteriales</taxon>
        <taxon>Oscillospiraceae</taxon>
        <taxon>Ruminococcus</taxon>
    </lineage>
</organism>
<evidence type="ECO:0000313" key="2">
    <source>
        <dbReference type="EMBL" id="CBL17197.1"/>
    </source>
</evidence>
<dbReference type="GO" id="GO:0005524">
    <property type="term" value="F:ATP binding"/>
    <property type="evidence" value="ECO:0007669"/>
    <property type="project" value="InterPro"/>
</dbReference>
<gene>
    <name evidence="2" type="ordered locus">RUM_10360</name>
</gene>
<proteinExistence type="predicted"/>
<dbReference type="InterPro" id="IPR006935">
    <property type="entry name" value="Helicase/UvrB_N"/>
</dbReference>
<dbReference type="Gene3D" id="3.40.50.300">
    <property type="entry name" value="P-loop containing nucleotide triphosphate hydrolases"/>
    <property type="match status" value="2"/>
</dbReference>
<dbReference type="GO" id="GO:0016787">
    <property type="term" value="F:hydrolase activity"/>
    <property type="evidence" value="ECO:0007669"/>
    <property type="project" value="InterPro"/>
</dbReference>
<sequence length="734" mass="83650">MDITLANFQLKAIADLTESMEKPNREIVLKSCTGSGKTIILTHFMDEYFKSNAKTVFVWLTPGKGNLEEQSKEKMDKYIHGSNTKLLCDIMTSGFEENDACFINWEKLTKKGNTALKDSERTNFLEHIQKAFDNGLSFKIIVDESHQNDTIKADDIIELFNPDKIIRCSATPKSYKDAILIEIPEADVIAEGLIKKLLIINENFEQNISVDDQITYLIDKAIAKQQELHSAFLNLKDRTVDINPLIIVQLPNKSDALLENVENYFESKGITYENNQLAVWLSDKKQNLEDIEEPDAQPVAVIIKQAVATGWDCPRAHILVKLRDNMSETFEIQTIGRIRRMPEAKHYESDLLDCCYLYTLDEKFTESVKLSLGKDALDACKIFLKQEHRNFEIVSEYKTDVPFPRDAKLAMKVISKYFESKYHTSKDLAKNKTVLGANKYSFDEDIVDYTKSGSVATLNKEEISDLNDIAIHEELSTTKHGREYHHCAAEIGMKANLEYSSMNAILRRLFLDNVKCEHKIVALPTRALYSFVINNKHKLIDDVRDAMSAENAQITLAFNNITEKPISFPLEMLFTYDGSAKSQAEMTKNVYKGYLSSAEKRSLPEKLFEKYCESSGKISWFYKNGDKGNEYFSIVYEDNFGKQKSFYPDYIVGTTEGKTWIIETKGGFTKSGDSEDIDKYTAKKFGVLKKYLGKYGLQGGIVRQDKQSGELCICTETYSDDIKSDSWVLLSDIM</sequence>
<reference evidence="2" key="2">
    <citation type="submission" date="2010-03" db="EMBL/GenBank/DDBJ databases">
        <authorList>
            <person name="Pajon A."/>
        </authorList>
    </citation>
    <scope>NUCLEOTIDE SEQUENCE</scope>
    <source>
        <strain evidence="2">Type strain: 18P13</strain>
    </source>
</reference>
<keyword evidence="2" id="KW-0347">Helicase</keyword>
<feature type="domain" description="Helicase/UvrB N-terminal" evidence="1">
    <location>
        <begin position="3"/>
        <end position="173"/>
    </location>
</feature>
<dbReference type="PANTHER" id="PTHR47396:SF1">
    <property type="entry name" value="ATP-DEPENDENT HELICASE IRC3-RELATED"/>
    <property type="match status" value="1"/>
</dbReference>
<dbReference type="SUPFAM" id="SSF52540">
    <property type="entry name" value="P-loop containing nucleoside triphosphate hydrolases"/>
    <property type="match status" value="2"/>
</dbReference>
<dbReference type="PANTHER" id="PTHR47396">
    <property type="entry name" value="TYPE I RESTRICTION ENZYME ECOKI R PROTEIN"/>
    <property type="match status" value="1"/>
</dbReference>
<dbReference type="STRING" id="213810.RUM_10360"/>
<dbReference type="KEGG" id="rch:RUM_10360"/>
<name>D4LC52_RUMC1</name>
<dbReference type="BioCyc" id="RCHA213810:RUM_RS04980-MONOMER"/>
<dbReference type="InterPro" id="IPR050742">
    <property type="entry name" value="Helicase_Restrict-Modif_Enz"/>
</dbReference>
<dbReference type="AlphaFoldDB" id="D4LC52"/>
<keyword evidence="2" id="KW-0547">Nucleotide-binding</keyword>
<keyword evidence="3" id="KW-1185">Reference proteome</keyword>
<dbReference type="GO" id="GO:0004386">
    <property type="term" value="F:helicase activity"/>
    <property type="evidence" value="ECO:0007669"/>
    <property type="project" value="UniProtKB-KW"/>
</dbReference>
<reference evidence="2" key="1">
    <citation type="submission" date="2010-03" db="EMBL/GenBank/DDBJ databases">
        <title>The genome sequence of Ruminococcus sp. 18P13.</title>
        <authorList>
            <consortium name="metaHIT consortium -- http://www.metahit.eu/"/>
            <person name="Pajon A."/>
            <person name="Turner K."/>
            <person name="Parkhill J."/>
            <person name="Bernalier A."/>
        </authorList>
    </citation>
    <scope>NUCLEOTIDE SEQUENCE [LARGE SCALE GENOMIC DNA]</scope>
    <source>
        <strain evidence="2">Type strain: 18P13</strain>
    </source>
</reference>